<protein>
    <submittedName>
        <fullName evidence="1">Uncharacterized protein</fullName>
    </submittedName>
</protein>
<gene>
    <name evidence="1" type="ORF">IAB91_05845</name>
</gene>
<reference evidence="1" key="2">
    <citation type="journal article" date="2021" name="PeerJ">
        <title>Extensive microbial diversity within the chicken gut microbiome revealed by metagenomics and culture.</title>
        <authorList>
            <person name="Gilroy R."/>
            <person name="Ravi A."/>
            <person name="Getino M."/>
            <person name="Pursley I."/>
            <person name="Horton D.L."/>
            <person name="Alikhan N.F."/>
            <person name="Baker D."/>
            <person name="Gharbi K."/>
            <person name="Hall N."/>
            <person name="Watson M."/>
            <person name="Adriaenssens E.M."/>
            <person name="Foster-Nyarko E."/>
            <person name="Jarju S."/>
            <person name="Secka A."/>
            <person name="Antonio M."/>
            <person name="Oren A."/>
            <person name="Chaudhuri R.R."/>
            <person name="La Ragione R."/>
            <person name="Hildebrand F."/>
            <person name="Pallen M.J."/>
        </authorList>
    </citation>
    <scope>NUCLEOTIDE SEQUENCE</scope>
    <source>
        <strain evidence="1">B1-13419</strain>
    </source>
</reference>
<name>A0A9D9IL19_9BACT</name>
<dbReference type="Proteomes" id="UP000823757">
    <property type="component" value="Unassembled WGS sequence"/>
</dbReference>
<dbReference type="AlphaFoldDB" id="A0A9D9IL19"/>
<evidence type="ECO:0000313" key="1">
    <source>
        <dbReference type="EMBL" id="MBO8474794.1"/>
    </source>
</evidence>
<reference evidence="1" key="1">
    <citation type="submission" date="2020-10" db="EMBL/GenBank/DDBJ databases">
        <authorList>
            <person name="Gilroy R."/>
        </authorList>
    </citation>
    <scope>NUCLEOTIDE SEQUENCE</scope>
    <source>
        <strain evidence="1">B1-13419</strain>
    </source>
</reference>
<evidence type="ECO:0000313" key="2">
    <source>
        <dbReference type="Proteomes" id="UP000823757"/>
    </source>
</evidence>
<feature type="non-terminal residue" evidence="1">
    <location>
        <position position="1"/>
    </location>
</feature>
<proteinExistence type="predicted"/>
<sequence length="101" mass="11066">AGFKVNIESATLQSLLETFTMPMDMINDEAVKEFMSNPMVGLPVGDDLLGQTSVEFPLSTLLPLLYQLGPEPGSEHTFTLIVTDTKGQELNQALVFYMPEA</sequence>
<organism evidence="1 2">
    <name type="scientific">Candidatus Cryptobacteroides faecigallinarum</name>
    <dbReference type="NCBI Taxonomy" id="2840763"/>
    <lineage>
        <taxon>Bacteria</taxon>
        <taxon>Pseudomonadati</taxon>
        <taxon>Bacteroidota</taxon>
        <taxon>Bacteroidia</taxon>
        <taxon>Bacteroidales</taxon>
        <taxon>Candidatus Cryptobacteroides</taxon>
    </lineage>
</organism>
<accession>A0A9D9IL19</accession>
<comment type="caution">
    <text evidence="1">The sequence shown here is derived from an EMBL/GenBank/DDBJ whole genome shotgun (WGS) entry which is preliminary data.</text>
</comment>
<dbReference type="EMBL" id="JADIMD010000091">
    <property type="protein sequence ID" value="MBO8474794.1"/>
    <property type="molecule type" value="Genomic_DNA"/>
</dbReference>